<sequence>MLLPFEASRWIIWLPDQGQSAQEAKKEITNLFVSLLNAKYPKKKIVNSHFSFFPTTKDEIVFSIGEPKKGKAPSSLGGYDAFVWGVTNKTLADRGDGALFINIPECNFGIAGLSQDQQKARECLLSLTKDLPPYIYYYSPRITRGFVDTYTLNRYGKPGRESADIHGAEYPIVMNQGKVYFFIEPAINQDKKQG</sequence>
<comment type="caution">
    <text evidence="1">The sequence shown here is derived from an EMBL/GenBank/DDBJ whole genome shotgun (WGS) entry which is preliminary data.</text>
</comment>
<organism evidence="1">
    <name type="scientific">invertebrate metagenome</name>
    <dbReference type="NCBI Taxonomy" id="1711999"/>
    <lineage>
        <taxon>unclassified sequences</taxon>
        <taxon>metagenomes</taxon>
        <taxon>organismal metagenomes</taxon>
    </lineage>
</organism>
<dbReference type="AlphaFoldDB" id="A0A2H9T5U5"/>
<gene>
    <name evidence="1" type="ORF">CI610_02458</name>
</gene>
<protein>
    <submittedName>
        <fullName evidence="1">Uncharacterized protein</fullName>
    </submittedName>
</protein>
<reference evidence="1" key="1">
    <citation type="journal article" date="2017" name="Appl. Environ. Microbiol.">
        <title>Molecular characterization of an Endozoicomonas-like organism causing infection in king scallop Pecten maximus L.</title>
        <authorList>
            <person name="Cano I."/>
            <person name="van Aerle R."/>
            <person name="Ross S."/>
            <person name="Verner-Jeffreys D.W."/>
            <person name="Paley R.K."/>
            <person name="Rimmer G."/>
            <person name="Ryder D."/>
            <person name="Hooper P."/>
            <person name="Stone D."/>
            <person name="Feist S.W."/>
        </authorList>
    </citation>
    <scope>NUCLEOTIDE SEQUENCE</scope>
</reference>
<evidence type="ECO:0000313" key="1">
    <source>
        <dbReference type="EMBL" id="PJE78595.1"/>
    </source>
</evidence>
<dbReference type="EMBL" id="NSIT01000154">
    <property type="protein sequence ID" value="PJE78595.1"/>
    <property type="molecule type" value="Genomic_DNA"/>
</dbReference>
<proteinExistence type="predicted"/>
<name>A0A2H9T5U5_9ZZZZ</name>
<accession>A0A2H9T5U5</accession>